<dbReference type="Gene3D" id="1.10.10.10">
    <property type="entry name" value="Winged helix-like DNA-binding domain superfamily/Winged helix DNA-binding domain"/>
    <property type="match status" value="1"/>
</dbReference>
<gene>
    <name evidence="2" type="ORF">H9965_00670</name>
</gene>
<sequence>MKKLLFAQYIDYANEKNRTTLIILNLLHELRVMTLSQMTEMINLEFKMDKTAVAHQLSNLAKAGFVEKIRFGKEMCYYLTKLGHQSIGGIYSLPKMPEYNLNHYLQINNYLIKTLRILGQHRHLKKVVSERRQVFETKDFTANSKGRKYFVADYQVVFNTERVAREIVWNFEIELTMKTKRRYINGVFPKYIKELKSKRDNRLIYVTPSESIKEELELIKKYMISQEKETVDWPSRLHLLSAEEFEKTLESLVKNDEGINWPDEIELFK</sequence>
<evidence type="ECO:0000313" key="3">
    <source>
        <dbReference type="Proteomes" id="UP000824058"/>
    </source>
</evidence>
<dbReference type="GO" id="GO:0003677">
    <property type="term" value="F:DNA binding"/>
    <property type="evidence" value="ECO:0007669"/>
    <property type="project" value="UniProtKB-KW"/>
</dbReference>
<comment type="caution">
    <text evidence="2">The sequence shown here is derived from an EMBL/GenBank/DDBJ whole genome shotgun (WGS) entry which is preliminary data.</text>
</comment>
<proteinExistence type="predicted"/>
<dbReference type="Proteomes" id="UP000824058">
    <property type="component" value="Unassembled WGS sequence"/>
</dbReference>
<name>A0A9D2FUC5_9STRE</name>
<dbReference type="AlphaFoldDB" id="A0A9D2FUC5"/>
<organism evidence="2 3">
    <name type="scientific">Candidatus Streptococcus faecavium</name>
    <dbReference type="NCBI Taxonomy" id="2838763"/>
    <lineage>
        <taxon>Bacteria</taxon>
        <taxon>Bacillati</taxon>
        <taxon>Bacillota</taxon>
        <taxon>Bacilli</taxon>
        <taxon>Lactobacillales</taxon>
        <taxon>Streptococcaceae</taxon>
        <taxon>Streptococcus</taxon>
    </lineage>
</organism>
<evidence type="ECO:0000313" key="2">
    <source>
        <dbReference type="EMBL" id="HIZ66990.1"/>
    </source>
</evidence>
<reference evidence="2" key="2">
    <citation type="submission" date="2021-04" db="EMBL/GenBank/DDBJ databases">
        <authorList>
            <person name="Gilroy R."/>
        </authorList>
    </citation>
    <scope>NUCLEOTIDE SEQUENCE</scope>
    <source>
        <strain evidence="2">ChiBcolR9-63</strain>
    </source>
</reference>
<keyword evidence="1" id="KW-0238">DNA-binding</keyword>
<dbReference type="InterPro" id="IPR011991">
    <property type="entry name" value="ArsR-like_HTH"/>
</dbReference>
<dbReference type="EMBL" id="DXBD01000006">
    <property type="protein sequence ID" value="HIZ66990.1"/>
    <property type="molecule type" value="Genomic_DNA"/>
</dbReference>
<dbReference type="SUPFAM" id="SSF46785">
    <property type="entry name" value="Winged helix' DNA-binding domain"/>
    <property type="match status" value="1"/>
</dbReference>
<reference evidence="2" key="1">
    <citation type="journal article" date="2021" name="PeerJ">
        <title>Extensive microbial diversity within the chicken gut microbiome revealed by metagenomics and culture.</title>
        <authorList>
            <person name="Gilroy R."/>
            <person name="Ravi A."/>
            <person name="Getino M."/>
            <person name="Pursley I."/>
            <person name="Horton D.L."/>
            <person name="Alikhan N.F."/>
            <person name="Baker D."/>
            <person name="Gharbi K."/>
            <person name="Hall N."/>
            <person name="Watson M."/>
            <person name="Adriaenssens E.M."/>
            <person name="Foster-Nyarko E."/>
            <person name="Jarju S."/>
            <person name="Secka A."/>
            <person name="Antonio M."/>
            <person name="Oren A."/>
            <person name="Chaudhuri R.R."/>
            <person name="La Ragione R."/>
            <person name="Hildebrand F."/>
            <person name="Pallen M.J."/>
        </authorList>
    </citation>
    <scope>NUCLEOTIDE SEQUENCE</scope>
    <source>
        <strain evidence="2">ChiBcolR9-63</strain>
    </source>
</reference>
<accession>A0A9D2FUC5</accession>
<dbReference type="InterPro" id="IPR036390">
    <property type="entry name" value="WH_DNA-bd_sf"/>
</dbReference>
<dbReference type="InterPro" id="IPR036388">
    <property type="entry name" value="WH-like_DNA-bd_sf"/>
</dbReference>
<evidence type="ECO:0000256" key="1">
    <source>
        <dbReference type="ARBA" id="ARBA00023125"/>
    </source>
</evidence>
<dbReference type="CDD" id="cd00090">
    <property type="entry name" value="HTH_ARSR"/>
    <property type="match status" value="1"/>
</dbReference>
<protein>
    <submittedName>
        <fullName evidence="2">Replication-relaxation family protein</fullName>
    </submittedName>
</protein>